<keyword evidence="8" id="KW-0816">Tricarboxylic acid cycle</keyword>
<proteinExistence type="predicted"/>
<evidence type="ECO:0000256" key="12">
    <source>
        <dbReference type="ARBA" id="ARBA00022982"/>
    </source>
</evidence>
<dbReference type="Proteomes" id="UP000277498">
    <property type="component" value="Unassembled WGS sequence"/>
</dbReference>
<evidence type="ECO:0000256" key="13">
    <source>
        <dbReference type="ARBA" id="ARBA00022989"/>
    </source>
</evidence>
<dbReference type="AlphaFoldDB" id="A0A3P5X1Z9"/>
<keyword evidence="9" id="KW-0349">Heme</keyword>
<dbReference type="RefSeq" id="WP_124085897.1">
    <property type="nucleotide sequence ID" value="NZ_UXAW01000051.1"/>
</dbReference>
<evidence type="ECO:0000256" key="1">
    <source>
        <dbReference type="ARBA" id="ARBA00001971"/>
    </source>
</evidence>
<comment type="subunit">
    <text evidence="5">Part of an enzyme complex containing four subunits: a flavoprotein, an iron-sulfur protein, plus two membrane-anchoring proteins, SdhC and SdhD.</text>
</comment>
<evidence type="ECO:0000256" key="10">
    <source>
        <dbReference type="ARBA" id="ARBA00022692"/>
    </source>
</evidence>
<sequence length="123" mass="13264">MRFITDRKGAEGLGSARAGTHHHWHMMISSALLIVLVPLFVFTFGIGLGRSHEGVLEYFSRPWPAIITGLTLVVVTLHCKSEAEEAIVDYVHGAKGKLLLVAVTGFAWAVIAAGLFALVKLAL</sequence>
<reference evidence="17 18" key="1">
    <citation type="submission" date="2018-11" db="EMBL/GenBank/DDBJ databases">
        <authorList>
            <person name="Criscuolo A."/>
        </authorList>
    </citation>
    <scope>NUCLEOTIDE SEQUENCE [LARGE SCALE GENOMIC DNA]</scope>
    <source>
        <strain evidence="17">ACIP111625</strain>
    </source>
</reference>
<keyword evidence="11" id="KW-0479">Metal-binding</keyword>
<dbReference type="Pfam" id="PF01127">
    <property type="entry name" value="Sdh_cyt"/>
    <property type="match status" value="1"/>
</dbReference>
<organism evidence="17 18">
    <name type="scientific">Pseudogemmobacter humi</name>
    <dbReference type="NCBI Taxonomy" id="2483812"/>
    <lineage>
        <taxon>Bacteria</taxon>
        <taxon>Pseudomonadati</taxon>
        <taxon>Pseudomonadota</taxon>
        <taxon>Alphaproteobacteria</taxon>
        <taxon>Rhodobacterales</taxon>
        <taxon>Paracoccaceae</taxon>
        <taxon>Pseudogemmobacter</taxon>
    </lineage>
</organism>
<dbReference type="NCBIfam" id="TIGR02968">
    <property type="entry name" value="succ_dehyd_anc"/>
    <property type="match status" value="1"/>
</dbReference>
<dbReference type="InterPro" id="IPR014312">
    <property type="entry name" value="Succ_DH_anchor"/>
</dbReference>
<evidence type="ECO:0000256" key="14">
    <source>
        <dbReference type="ARBA" id="ARBA00023004"/>
    </source>
</evidence>
<evidence type="ECO:0000313" key="17">
    <source>
        <dbReference type="EMBL" id="VDC25251.1"/>
    </source>
</evidence>
<evidence type="ECO:0000256" key="16">
    <source>
        <dbReference type="SAM" id="Phobius"/>
    </source>
</evidence>
<evidence type="ECO:0000256" key="3">
    <source>
        <dbReference type="ARBA" id="ARBA00004141"/>
    </source>
</evidence>
<feature type="transmembrane region" description="Helical" evidence="16">
    <location>
        <begin position="98"/>
        <end position="119"/>
    </location>
</feature>
<evidence type="ECO:0000256" key="11">
    <source>
        <dbReference type="ARBA" id="ARBA00022723"/>
    </source>
</evidence>
<keyword evidence="12" id="KW-0249">Electron transport</keyword>
<keyword evidence="7" id="KW-0813">Transport</keyword>
<gene>
    <name evidence="17" type="ORF">XINFAN_01489</name>
</gene>
<dbReference type="GO" id="GO:0020037">
    <property type="term" value="F:heme binding"/>
    <property type="evidence" value="ECO:0007669"/>
    <property type="project" value="InterPro"/>
</dbReference>
<evidence type="ECO:0000256" key="6">
    <source>
        <dbReference type="ARBA" id="ARBA00019425"/>
    </source>
</evidence>
<keyword evidence="10 16" id="KW-0812">Transmembrane</keyword>
<dbReference type="OrthoDB" id="9809280at2"/>
<dbReference type="GO" id="GO:0006099">
    <property type="term" value="P:tricarboxylic acid cycle"/>
    <property type="evidence" value="ECO:0007669"/>
    <property type="project" value="UniProtKB-UniPathway"/>
</dbReference>
<keyword evidence="13 16" id="KW-1133">Transmembrane helix</keyword>
<evidence type="ECO:0000256" key="7">
    <source>
        <dbReference type="ARBA" id="ARBA00022448"/>
    </source>
</evidence>
<dbReference type="InterPro" id="IPR000701">
    <property type="entry name" value="SuccDH_FuR_B_TM-su"/>
</dbReference>
<name>A0A3P5X1Z9_9RHOB</name>
<keyword evidence="14" id="KW-0408">Iron</keyword>
<dbReference type="InterPro" id="IPR034804">
    <property type="entry name" value="SQR/QFR_C/D"/>
</dbReference>
<keyword evidence="18" id="KW-1185">Reference proteome</keyword>
<evidence type="ECO:0000256" key="4">
    <source>
        <dbReference type="ARBA" id="ARBA00005163"/>
    </source>
</evidence>
<comment type="subcellular location">
    <subcellularLocation>
        <location evidence="3">Membrane</location>
        <topology evidence="3">Multi-pass membrane protein</topology>
    </subcellularLocation>
</comment>
<dbReference type="SUPFAM" id="SSF81343">
    <property type="entry name" value="Fumarate reductase respiratory complex transmembrane subunits"/>
    <property type="match status" value="1"/>
</dbReference>
<evidence type="ECO:0000256" key="8">
    <source>
        <dbReference type="ARBA" id="ARBA00022532"/>
    </source>
</evidence>
<dbReference type="UniPathway" id="UPA00223"/>
<keyword evidence="15 16" id="KW-0472">Membrane</keyword>
<dbReference type="GO" id="GO:0046872">
    <property type="term" value="F:metal ion binding"/>
    <property type="evidence" value="ECO:0007669"/>
    <property type="project" value="UniProtKB-KW"/>
</dbReference>
<dbReference type="CDD" id="cd03495">
    <property type="entry name" value="SQR_TypeC_SdhD_like"/>
    <property type="match status" value="1"/>
</dbReference>
<dbReference type="Gene3D" id="1.20.1300.10">
    <property type="entry name" value="Fumarate reductase/succinate dehydrogenase, transmembrane subunit"/>
    <property type="match status" value="1"/>
</dbReference>
<comment type="function">
    <text evidence="2">Membrane-anchoring subunit of succinate dehydrogenase (SDH).</text>
</comment>
<accession>A0A3P5X1Z9</accession>
<feature type="transmembrane region" description="Helical" evidence="16">
    <location>
        <begin position="24"/>
        <end position="46"/>
    </location>
</feature>
<evidence type="ECO:0000256" key="15">
    <source>
        <dbReference type="ARBA" id="ARBA00023136"/>
    </source>
</evidence>
<comment type="pathway">
    <text evidence="4">Carbohydrate metabolism; tricarboxylic acid cycle.</text>
</comment>
<comment type="cofactor">
    <cofactor evidence="1">
        <name>heme</name>
        <dbReference type="ChEBI" id="CHEBI:30413"/>
    </cofactor>
</comment>
<evidence type="ECO:0000256" key="5">
    <source>
        <dbReference type="ARBA" id="ARBA00011558"/>
    </source>
</evidence>
<evidence type="ECO:0000256" key="2">
    <source>
        <dbReference type="ARBA" id="ARBA00004050"/>
    </source>
</evidence>
<evidence type="ECO:0000313" key="18">
    <source>
        <dbReference type="Proteomes" id="UP000277498"/>
    </source>
</evidence>
<dbReference type="GO" id="GO:0016020">
    <property type="term" value="C:membrane"/>
    <property type="evidence" value="ECO:0007669"/>
    <property type="project" value="UniProtKB-SubCell"/>
</dbReference>
<dbReference type="EMBL" id="UXAW01000051">
    <property type="protein sequence ID" value="VDC25251.1"/>
    <property type="molecule type" value="Genomic_DNA"/>
</dbReference>
<feature type="transmembrane region" description="Helical" evidence="16">
    <location>
        <begin position="58"/>
        <end position="77"/>
    </location>
</feature>
<protein>
    <recommendedName>
        <fullName evidence="6">Succinate dehydrogenase hydrophobic membrane anchor subunit</fullName>
    </recommendedName>
</protein>
<evidence type="ECO:0000256" key="9">
    <source>
        <dbReference type="ARBA" id="ARBA00022617"/>
    </source>
</evidence>